<feature type="coiled-coil region" evidence="1">
    <location>
        <begin position="245"/>
        <end position="272"/>
    </location>
</feature>
<protein>
    <submittedName>
        <fullName evidence="2">Uncharacterized protein</fullName>
    </submittedName>
</protein>
<gene>
    <name evidence="2" type="ORF">CTEN210_15202</name>
</gene>
<evidence type="ECO:0000256" key="1">
    <source>
        <dbReference type="SAM" id="Coils"/>
    </source>
</evidence>
<proteinExistence type="predicted"/>
<keyword evidence="1" id="KW-0175">Coiled coil</keyword>
<dbReference type="Proteomes" id="UP001054902">
    <property type="component" value="Unassembled WGS sequence"/>
</dbReference>
<comment type="caution">
    <text evidence="2">The sequence shown here is derived from an EMBL/GenBank/DDBJ whole genome shotgun (WGS) entry which is preliminary data.</text>
</comment>
<accession>A0AAD3HD10</accession>
<name>A0AAD3HD10_9STRA</name>
<organism evidence="2 3">
    <name type="scientific">Chaetoceros tenuissimus</name>
    <dbReference type="NCBI Taxonomy" id="426638"/>
    <lineage>
        <taxon>Eukaryota</taxon>
        <taxon>Sar</taxon>
        <taxon>Stramenopiles</taxon>
        <taxon>Ochrophyta</taxon>
        <taxon>Bacillariophyta</taxon>
        <taxon>Coscinodiscophyceae</taxon>
        <taxon>Chaetocerotophycidae</taxon>
        <taxon>Chaetocerotales</taxon>
        <taxon>Chaetocerotaceae</taxon>
        <taxon>Chaetoceros</taxon>
    </lineage>
</organism>
<dbReference type="AlphaFoldDB" id="A0AAD3HD10"/>
<reference evidence="2 3" key="1">
    <citation type="journal article" date="2021" name="Sci. Rep.">
        <title>The genome of the diatom Chaetoceros tenuissimus carries an ancient integrated fragment of an extant virus.</title>
        <authorList>
            <person name="Hongo Y."/>
            <person name="Kimura K."/>
            <person name="Takaki Y."/>
            <person name="Yoshida Y."/>
            <person name="Baba S."/>
            <person name="Kobayashi G."/>
            <person name="Nagasaki K."/>
            <person name="Hano T."/>
            <person name="Tomaru Y."/>
        </authorList>
    </citation>
    <scope>NUCLEOTIDE SEQUENCE [LARGE SCALE GENOMIC DNA]</scope>
    <source>
        <strain evidence="2 3">NIES-3715</strain>
    </source>
</reference>
<keyword evidence="3" id="KW-1185">Reference proteome</keyword>
<dbReference type="EMBL" id="BLLK01000062">
    <property type="protein sequence ID" value="GFH58726.1"/>
    <property type="molecule type" value="Genomic_DNA"/>
</dbReference>
<evidence type="ECO:0000313" key="2">
    <source>
        <dbReference type="EMBL" id="GFH58726.1"/>
    </source>
</evidence>
<feature type="coiled-coil region" evidence="1">
    <location>
        <begin position="44"/>
        <end position="106"/>
    </location>
</feature>
<evidence type="ECO:0000313" key="3">
    <source>
        <dbReference type="Proteomes" id="UP001054902"/>
    </source>
</evidence>
<sequence length="276" mass="32057">MVLNKCEKKERSNEDLENFGEKLEATLDIVNKLHHKQRNLDGVFARLENKCDEMQQLEKSIEEQVKNVMGQVESVVHQEKLLAKDVQDLKNEKQQCDSALTQMRSDLVALDTKLTNVQQLEVETKIVLEQKRADLQLERERFDVVKNTFVERTNCVDAETKNIEQNLLAIEKQVSVHNDALKVAFEKCIEIQIEENLDISTNMNDTRLDLESARDCLNDERVELVSNEVEVNDVKKDNLVLQLELGSLLDQNKEIEKRMEELKLDLQSRREVELSK</sequence>